<dbReference type="EMBL" id="LNRQ01000002">
    <property type="protein sequence ID" value="KZN04686.1"/>
    <property type="molecule type" value="Genomic_DNA"/>
</dbReference>
<comment type="caution">
    <text evidence="1">The sequence shown here is derived from an EMBL/GenBank/DDBJ whole genome shotgun (WGS) entry which is preliminary data.</text>
</comment>
<accession>A0A166D3Y8</accession>
<organism evidence="1">
    <name type="scientific">Daucus carota subsp. sativus</name>
    <name type="common">Carrot</name>
    <dbReference type="NCBI Taxonomy" id="79200"/>
    <lineage>
        <taxon>Eukaryota</taxon>
        <taxon>Viridiplantae</taxon>
        <taxon>Streptophyta</taxon>
        <taxon>Embryophyta</taxon>
        <taxon>Tracheophyta</taxon>
        <taxon>Spermatophyta</taxon>
        <taxon>Magnoliopsida</taxon>
        <taxon>eudicotyledons</taxon>
        <taxon>Gunneridae</taxon>
        <taxon>Pentapetalae</taxon>
        <taxon>asterids</taxon>
        <taxon>campanulids</taxon>
        <taxon>Apiales</taxon>
        <taxon>Apiaceae</taxon>
        <taxon>Apioideae</taxon>
        <taxon>Scandiceae</taxon>
        <taxon>Daucinae</taxon>
        <taxon>Daucus</taxon>
        <taxon>Daucus sect. Daucus</taxon>
    </lineage>
</organism>
<reference evidence="1" key="1">
    <citation type="journal article" date="2016" name="Nat. Genet.">
        <title>A high-quality carrot genome assembly provides new insights into carotenoid accumulation and asterid genome evolution.</title>
        <authorList>
            <person name="Iorizzo M."/>
            <person name="Ellison S."/>
            <person name="Senalik D."/>
            <person name="Zeng P."/>
            <person name="Satapoomin P."/>
            <person name="Huang J."/>
            <person name="Bowman M."/>
            <person name="Iovene M."/>
            <person name="Sanseverino W."/>
            <person name="Cavagnaro P."/>
            <person name="Yildiz M."/>
            <person name="Macko-Podgorni A."/>
            <person name="Moranska E."/>
            <person name="Grzebelus E."/>
            <person name="Grzebelus D."/>
            <person name="Ashrafi H."/>
            <person name="Zheng Z."/>
            <person name="Cheng S."/>
            <person name="Spooner D."/>
            <person name="Van Deynze A."/>
            <person name="Simon P."/>
        </authorList>
    </citation>
    <scope>NUCLEOTIDE SEQUENCE [LARGE SCALE GENOMIC DNA]</scope>
    <source>
        <tissue evidence="1">Leaf</tissue>
    </source>
</reference>
<protein>
    <submittedName>
        <fullName evidence="1">Uncharacterized protein</fullName>
    </submittedName>
</protein>
<sequence>MLGARVFGVISNSGMSLNFDKRVEYKFEFYKIHFDRPRPVRHLADYIGYSTSAI</sequence>
<dbReference type="Gramene" id="KZN04686">
    <property type="protein sequence ID" value="KZN04686"/>
    <property type="gene ID" value="DCAR_005523"/>
</dbReference>
<name>A0A166D3Y8_DAUCS</name>
<proteinExistence type="predicted"/>
<dbReference type="AlphaFoldDB" id="A0A166D3Y8"/>
<gene>
    <name evidence="1" type="ORF">DCAR_005523</name>
</gene>
<evidence type="ECO:0000313" key="1">
    <source>
        <dbReference type="EMBL" id="KZN04686.1"/>
    </source>
</evidence>